<evidence type="ECO:0000313" key="4">
    <source>
        <dbReference type="Proteomes" id="UP001341135"/>
    </source>
</evidence>
<name>A0ABN6ZLC4_9CREN</name>
<accession>A0ABN6ZLC4</accession>
<sequence>MASVRLAGLVERGSVAVLDVTAGSGIAGAAFAAALARLGARVRLTATDLRRDVLEKVHGWLRLAGVEDRVEAETVVADAARLPEKLGCCFDLAVIWGSSLPHFSPWRLLLALASLRELQPRHGVLLVEQRDLLPRLLFNNLYARINVEYAKEDGRGVVGVHAGYDPA</sequence>
<feature type="domain" description="Methyltransferase" evidence="2">
    <location>
        <begin position="17"/>
        <end position="116"/>
    </location>
</feature>
<dbReference type="InterPro" id="IPR029063">
    <property type="entry name" value="SAM-dependent_MTases_sf"/>
</dbReference>
<feature type="transmembrane region" description="Helical" evidence="1">
    <location>
        <begin position="20"/>
        <end position="40"/>
    </location>
</feature>
<protein>
    <recommendedName>
        <fullName evidence="2">Methyltransferase domain-containing protein</fullName>
    </recommendedName>
</protein>
<keyword evidence="1" id="KW-0812">Transmembrane</keyword>
<keyword evidence="1" id="KW-0472">Membrane</keyword>
<dbReference type="Proteomes" id="UP001341135">
    <property type="component" value="Chromosome"/>
</dbReference>
<dbReference type="Gene3D" id="3.40.50.150">
    <property type="entry name" value="Vaccinia Virus protein VP39"/>
    <property type="match status" value="1"/>
</dbReference>
<dbReference type="EMBL" id="AP028907">
    <property type="protein sequence ID" value="BES81048.1"/>
    <property type="molecule type" value="Genomic_DNA"/>
</dbReference>
<reference evidence="3 4" key="1">
    <citation type="submission" date="2023-09" db="EMBL/GenBank/DDBJ databases">
        <title>Pyrofollis japonicus gen. nov. sp. nov., a novel member of the family Pyrodictiaceae isolated from the Iheya North hydrothermal field.</title>
        <authorList>
            <person name="Miyazaki U."/>
            <person name="Sanari M."/>
            <person name="Tame A."/>
            <person name="Kitajima M."/>
            <person name="Okamoto A."/>
            <person name="Sawayama S."/>
            <person name="Miyazaki J."/>
            <person name="Takai K."/>
            <person name="Nakagawa S."/>
        </authorList>
    </citation>
    <scope>NUCLEOTIDE SEQUENCE [LARGE SCALE GENOMIC DNA]</scope>
    <source>
        <strain evidence="3 4">AV2</strain>
    </source>
</reference>
<dbReference type="GeneID" id="89288645"/>
<evidence type="ECO:0000256" key="1">
    <source>
        <dbReference type="SAM" id="Phobius"/>
    </source>
</evidence>
<evidence type="ECO:0000259" key="2">
    <source>
        <dbReference type="Pfam" id="PF13649"/>
    </source>
</evidence>
<proteinExistence type="predicted"/>
<dbReference type="InterPro" id="IPR041698">
    <property type="entry name" value="Methyltransf_25"/>
</dbReference>
<dbReference type="Pfam" id="PF13649">
    <property type="entry name" value="Methyltransf_25"/>
    <property type="match status" value="1"/>
</dbReference>
<gene>
    <name evidence="3" type="ORF">PABY_06150</name>
</gene>
<dbReference type="SUPFAM" id="SSF53335">
    <property type="entry name" value="S-adenosyl-L-methionine-dependent methyltransferases"/>
    <property type="match status" value="1"/>
</dbReference>
<dbReference type="RefSeq" id="WP_338251807.1">
    <property type="nucleotide sequence ID" value="NZ_AP028907.1"/>
</dbReference>
<keyword evidence="4" id="KW-1185">Reference proteome</keyword>
<organism evidence="3 4">
    <name type="scientific">Pyrodictium abyssi</name>
    <dbReference type="NCBI Taxonomy" id="54256"/>
    <lineage>
        <taxon>Archaea</taxon>
        <taxon>Thermoproteota</taxon>
        <taxon>Thermoprotei</taxon>
        <taxon>Desulfurococcales</taxon>
        <taxon>Pyrodictiaceae</taxon>
        <taxon>Pyrodictium</taxon>
    </lineage>
</organism>
<keyword evidence="1" id="KW-1133">Transmembrane helix</keyword>
<evidence type="ECO:0000313" key="3">
    <source>
        <dbReference type="EMBL" id="BES81048.1"/>
    </source>
</evidence>